<feature type="compositionally biased region" description="Low complexity" evidence="1">
    <location>
        <begin position="345"/>
        <end position="354"/>
    </location>
</feature>
<dbReference type="InterPro" id="IPR000313">
    <property type="entry name" value="PWWP_dom"/>
</dbReference>
<feature type="region of interest" description="Disordered" evidence="1">
    <location>
        <begin position="115"/>
        <end position="234"/>
    </location>
</feature>
<proteinExistence type="predicted"/>
<name>A0A0C9YRB9_9AGAM</name>
<keyword evidence="4" id="KW-1185">Reference proteome</keyword>
<reference evidence="4" key="2">
    <citation type="submission" date="2015-01" db="EMBL/GenBank/DDBJ databases">
        <title>Evolutionary Origins and Diversification of the Mycorrhizal Mutualists.</title>
        <authorList>
            <consortium name="DOE Joint Genome Institute"/>
            <consortium name="Mycorrhizal Genomics Consortium"/>
            <person name="Kohler A."/>
            <person name="Kuo A."/>
            <person name="Nagy L.G."/>
            <person name="Floudas D."/>
            <person name="Copeland A."/>
            <person name="Barry K.W."/>
            <person name="Cichocki N."/>
            <person name="Veneault-Fourrey C."/>
            <person name="LaButti K."/>
            <person name="Lindquist E.A."/>
            <person name="Lipzen A."/>
            <person name="Lundell T."/>
            <person name="Morin E."/>
            <person name="Murat C."/>
            <person name="Riley R."/>
            <person name="Ohm R."/>
            <person name="Sun H."/>
            <person name="Tunlid A."/>
            <person name="Henrissat B."/>
            <person name="Grigoriev I.V."/>
            <person name="Hibbett D.S."/>
            <person name="Martin F."/>
        </authorList>
    </citation>
    <scope>NUCLEOTIDE SEQUENCE [LARGE SCALE GENOMIC DNA]</scope>
    <source>
        <strain evidence="4">441</strain>
    </source>
</reference>
<gene>
    <name evidence="3" type="ORF">PISMIDRAFT_162261</name>
</gene>
<evidence type="ECO:0000313" key="4">
    <source>
        <dbReference type="Proteomes" id="UP000054018"/>
    </source>
</evidence>
<evidence type="ECO:0000256" key="1">
    <source>
        <dbReference type="SAM" id="MobiDB-lite"/>
    </source>
</evidence>
<feature type="compositionally biased region" description="Acidic residues" evidence="1">
    <location>
        <begin position="190"/>
        <end position="203"/>
    </location>
</feature>
<dbReference type="HOGENOM" id="CLU_043161_0_0_1"/>
<dbReference type="OrthoDB" id="62853at2759"/>
<dbReference type="SUPFAM" id="SSF63748">
    <property type="entry name" value="Tudor/PWWP/MBT"/>
    <property type="match status" value="1"/>
</dbReference>
<reference evidence="3 4" key="1">
    <citation type="submission" date="2014-04" db="EMBL/GenBank/DDBJ databases">
        <authorList>
            <consortium name="DOE Joint Genome Institute"/>
            <person name="Kuo A."/>
            <person name="Kohler A."/>
            <person name="Costa M.D."/>
            <person name="Nagy L.G."/>
            <person name="Floudas D."/>
            <person name="Copeland A."/>
            <person name="Barry K.W."/>
            <person name="Cichocki N."/>
            <person name="Veneault-Fourrey C."/>
            <person name="LaButti K."/>
            <person name="Lindquist E.A."/>
            <person name="Lipzen A."/>
            <person name="Lundell T."/>
            <person name="Morin E."/>
            <person name="Murat C."/>
            <person name="Sun H."/>
            <person name="Tunlid A."/>
            <person name="Henrissat B."/>
            <person name="Grigoriev I.V."/>
            <person name="Hibbett D.S."/>
            <person name="Martin F."/>
            <person name="Nordberg H.P."/>
            <person name="Cantor M.N."/>
            <person name="Hua S.X."/>
        </authorList>
    </citation>
    <scope>NUCLEOTIDE SEQUENCE [LARGE SCALE GENOMIC DNA]</scope>
    <source>
        <strain evidence="3 4">441</strain>
    </source>
</reference>
<feature type="domain" description="PWWP" evidence="2">
    <location>
        <begin position="17"/>
        <end position="82"/>
    </location>
</feature>
<feature type="region of interest" description="Disordered" evidence="1">
    <location>
        <begin position="345"/>
        <end position="382"/>
    </location>
</feature>
<dbReference type="STRING" id="765257.A0A0C9YRB9"/>
<dbReference type="PANTHER" id="PTHR12550">
    <property type="entry name" value="HEPATOMA-DERIVED GROWTH FACTOR-RELATED"/>
    <property type="match status" value="1"/>
</dbReference>
<dbReference type="SMART" id="SM00293">
    <property type="entry name" value="PWWP"/>
    <property type="match status" value="1"/>
</dbReference>
<feature type="compositionally biased region" description="Acidic residues" evidence="1">
    <location>
        <begin position="124"/>
        <end position="140"/>
    </location>
</feature>
<protein>
    <submittedName>
        <fullName evidence="3">Unplaced genomic scaffold scaffold_11, whole genome shotgun sequence</fullName>
    </submittedName>
</protein>
<dbReference type="EMBL" id="KN833695">
    <property type="protein sequence ID" value="KIK27590.1"/>
    <property type="molecule type" value="Genomic_DNA"/>
</dbReference>
<dbReference type="InterPro" id="IPR035503">
    <property type="entry name" value="IOC4-like_PWWP"/>
</dbReference>
<dbReference type="Pfam" id="PF00855">
    <property type="entry name" value="PWWP"/>
    <property type="match status" value="1"/>
</dbReference>
<sequence length="382" mass="42063">MSKRAAKNQEPEATYTERDIVLAKVRGFPPWPGMVVNPDSVPPSVSKERPTGKKATFYCVRFFPAGDFAWLVAKDISKLKEHEIQAYISEPHKKNADLLAGYRIALDPEKWEKERENADLIAAEQEDNASVDQLDSEQDEDEKKSTKTKKRKRDSDAAVPKPKAKSKAKTEKKTSVKGRKNGTRSKEMVESEDDGDQDAEGEGGDVASGAKAVPPLSKKAKRDKDEDVDVRMESDPEARKVREWRHRLQKALLGSKGLPSPDEMPGLDQLFTTVEKYEHPNLIDYLSFSKIGKVMRHIAALSVEKVPRDEEFHFRTRAKALVEKWHTIVDAKKAIEGGEIAPNGASAEAGAASPTQNATSTAAAAEGENGDPAGDMSMLSAV</sequence>
<dbReference type="PROSITE" id="PS50812">
    <property type="entry name" value="PWWP"/>
    <property type="match status" value="1"/>
</dbReference>
<dbReference type="PANTHER" id="PTHR12550:SF70">
    <property type="entry name" value="JIL-1 ANCHORING AND STABILIZING PROTEIN, ISOFORM A"/>
    <property type="match status" value="1"/>
</dbReference>
<organism evidence="3 4">
    <name type="scientific">Pisolithus microcarpus 441</name>
    <dbReference type="NCBI Taxonomy" id="765257"/>
    <lineage>
        <taxon>Eukaryota</taxon>
        <taxon>Fungi</taxon>
        <taxon>Dikarya</taxon>
        <taxon>Basidiomycota</taxon>
        <taxon>Agaricomycotina</taxon>
        <taxon>Agaricomycetes</taxon>
        <taxon>Agaricomycetidae</taxon>
        <taxon>Boletales</taxon>
        <taxon>Sclerodermatineae</taxon>
        <taxon>Pisolithaceae</taxon>
        <taxon>Pisolithus</taxon>
    </lineage>
</organism>
<dbReference type="Gene3D" id="2.30.30.140">
    <property type="match status" value="1"/>
</dbReference>
<feature type="compositionally biased region" description="Basic and acidic residues" evidence="1">
    <location>
        <begin position="222"/>
        <end position="234"/>
    </location>
</feature>
<evidence type="ECO:0000313" key="3">
    <source>
        <dbReference type="EMBL" id="KIK27590.1"/>
    </source>
</evidence>
<evidence type="ECO:0000259" key="2">
    <source>
        <dbReference type="PROSITE" id="PS50812"/>
    </source>
</evidence>
<accession>A0A0C9YRB9</accession>
<dbReference type="Proteomes" id="UP000054018">
    <property type="component" value="Unassembled WGS sequence"/>
</dbReference>
<dbReference type="AlphaFoldDB" id="A0A0C9YRB9"/>
<dbReference type="CDD" id="cd05840">
    <property type="entry name" value="PWWP_ScIOC4-like"/>
    <property type="match status" value="1"/>
</dbReference>